<evidence type="ECO:0000259" key="2">
    <source>
        <dbReference type="Pfam" id="PF23403"/>
    </source>
</evidence>
<accession>A0A2I4HH48</accession>
<dbReference type="KEGG" id="jre:109017753"/>
<dbReference type="Proteomes" id="UP000235220">
    <property type="component" value="Chromosome 5"/>
</dbReference>
<proteinExistence type="predicted"/>
<feature type="compositionally biased region" description="Basic and acidic residues" evidence="1">
    <location>
        <begin position="41"/>
        <end position="57"/>
    </location>
</feature>
<protein>
    <submittedName>
        <fullName evidence="4">Uncharacterized protein LOC109017753</fullName>
    </submittedName>
</protein>
<feature type="region of interest" description="Disordered" evidence="1">
    <location>
        <begin position="1"/>
        <end position="64"/>
    </location>
</feature>
<feature type="compositionally biased region" description="Acidic residues" evidence="1">
    <location>
        <begin position="101"/>
        <end position="112"/>
    </location>
</feature>
<gene>
    <name evidence="4" type="primary">LOC109017753</name>
</gene>
<evidence type="ECO:0000256" key="1">
    <source>
        <dbReference type="SAM" id="MobiDB-lite"/>
    </source>
</evidence>
<dbReference type="GO" id="GO:0009737">
    <property type="term" value="P:response to abscisic acid"/>
    <property type="evidence" value="ECO:0007669"/>
    <property type="project" value="InterPro"/>
</dbReference>
<organism evidence="3 4">
    <name type="scientific">Juglans regia</name>
    <name type="common">English walnut</name>
    <dbReference type="NCBI Taxonomy" id="51240"/>
    <lineage>
        <taxon>Eukaryota</taxon>
        <taxon>Viridiplantae</taxon>
        <taxon>Streptophyta</taxon>
        <taxon>Embryophyta</taxon>
        <taxon>Tracheophyta</taxon>
        <taxon>Spermatophyta</taxon>
        <taxon>Magnoliopsida</taxon>
        <taxon>eudicotyledons</taxon>
        <taxon>Gunneridae</taxon>
        <taxon>Pentapetalae</taxon>
        <taxon>rosids</taxon>
        <taxon>fabids</taxon>
        <taxon>Fagales</taxon>
        <taxon>Juglandaceae</taxon>
        <taxon>Juglans</taxon>
    </lineage>
</organism>
<dbReference type="RefSeq" id="XP_018855494.1">
    <property type="nucleotide sequence ID" value="XM_018999949.2"/>
</dbReference>
<dbReference type="PANTHER" id="PTHR33836">
    <property type="entry name" value="LOW-TEMPERATURE-INDUCED 65 KDA PROTEIN-RELATED"/>
    <property type="match status" value="1"/>
</dbReference>
<dbReference type="Gramene" id="Jr05_08150_p1">
    <property type="protein sequence ID" value="cds.Jr05_08150_p1"/>
    <property type="gene ID" value="Jr05_08150"/>
</dbReference>
<dbReference type="InterPro" id="IPR056605">
    <property type="entry name" value="LTI65_LTI78_N"/>
</dbReference>
<feature type="region of interest" description="Disordered" evidence="1">
    <location>
        <begin position="256"/>
        <end position="289"/>
    </location>
</feature>
<keyword evidence="3" id="KW-1185">Reference proteome</keyword>
<evidence type="ECO:0000313" key="4">
    <source>
        <dbReference type="RefSeq" id="XP_018855494.1"/>
    </source>
</evidence>
<feature type="domain" description="LTI65/LTI78 N-terminal" evidence="2">
    <location>
        <begin position="58"/>
        <end position="119"/>
    </location>
</feature>
<feature type="compositionally biased region" description="Basic and acidic residues" evidence="1">
    <location>
        <begin position="182"/>
        <end position="200"/>
    </location>
</feature>
<dbReference type="GeneID" id="109017753"/>
<reference evidence="4" key="1">
    <citation type="submission" date="2025-08" db="UniProtKB">
        <authorList>
            <consortium name="RefSeq"/>
        </authorList>
    </citation>
    <scope>IDENTIFICATION</scope>
    <source>
        <tissue evidence="4">Leaves</tissue>
    </source>
</reference>
<feature type="region of interest" description="Disordered" evidence="1">
    <location>
        <begin position="79"/>
        <end position="124"/>
    </location>
</feature>
<dbReference type="AlphaFoldDB" id="A0A2I4HH48"/>
<feature type="compositionally biased region" description="Polar residues" evidence="1">
    <location>
        <begin position="256"/>
        <end position="273"/>
    </location>
</feature>
<dbReference type="Pfam" id="PF23403">
    <property type="entry name" value="LTI65_LTI78_N"/>
    <property type="match status" value="1"/>
</dbReference>
<name>A0A2I4HH48_JUGRE</name>
<evidence type="ECO:0000313" key="3">
    <source>
        <dbReference type="Proteomes" id="UP000235220"/>
    </source>
</evidence>
<sequence>MTQLDRIQRYGDINSRSSNSSSTFEPFFPGGEVSKWSPTFGKDHGPHADQEDPDHNSHHPKKSVLTIVKEKAQKLRQTFIQKKHSHDHYVSTTPSWGVSLEDNENEEDEEEDAEHHLESPKYESELAPDWYKKTTMQNPRAVLFVSEKNVLASCVNLGAPQSGNATNGDQTWSKGVSVENLTHSHEAEEEEKAISQERSEAISPRRRTPVVIGVVEKVKEAVNSLLRNDQSTSKYTAPINSANTPISDMPISTINAHSAKTSPSHDLPISTNAHEVGEEESYGRILQAN</sequence>
<dbReference type="PANTHER" id="PTHR33836:SF7">
    <property type="entry name" value="LOW-TEMPERATURE-INDUCED PROTEIN"/>
    <property type="match status" value="1"/>
</dbReference>
<dbReference type="OrthoDB" id="670168at2759"/>
<feature type="region of interest" description="Disordered" evidence="1">
    <location>
        <begin position="182"/>
        <end position="205"/>
    </location>
</feature>
<dbReference type="InterPro" id="IPR037491">
    <property type="entry name" value="LTI78/LTI65"/>
</dbReference>
<feature type="compositionally biased region" description="Basic and acidic residues" evidence="1">
    <location>
        <begin position="113"/>
        <end position="124"/>
    </location>
</feature>